<protein>
    <submittedName>
        <fullName evidence="3">Uncharacterized protein</fullName>
    </submittedName>
</protein>
<evidence type="ECO:0000256" key="1">
    <source>
        <dbReference type="SAM" id="MobiDB-lite"/>
    </source>
</evidence>
<accession>A0A935Q1H9</accession>
<gene>
    <name evidence="3" type="ORF">IPJ27_11215</name>
</gene>
<dbReference type="EMBL" id="JADJMH010000009">
    <property type="protein sequence ID" value="MBK7675270.1"/>
    <property type="molecule type" value="Genomic_DNA"/>
</dbReference>
<feature type="region of interest" description="Disordered" evidence="1">
    <location>
        <begin position="180"/>
        <end position="208"/>
    </location>
</feature>
<feature type="chain" id="PRO_5037151255" evidence="2">
    <location>
        <begin position="30"/>
        <end position="260"/>
    </location>
</feature>
<proteinExistence type="predicted"/>
<evidence type="ECO:0000256" key="2">
    <source>
        <dbReference type="SAM" id="SignalP"/>
    </source>
</evidence>
<reference evidence="3 4" key="1">
    <citation type="submission" date="2020-10" db="EMBL/GenBank/DDBJ databases">
        <title>Connecting structure to function with the recovery of over 1000 high-quality activated sludge metagenome-assembled genomes encoding full-length rRNA genes using long-read sequencing.</title>
        <authorList>
            <person name="Singleton C.M."/>
            <person name="Petriglieri F."/>
            <person name="Kristensen J.M."/>
            <person name="Kirkegaard R.H."/>
            <person name="Michaelsen T.Y."/>
            <person name="Andersen M.H."/>
            <person name="Karst S.M."/>
            <person name="Dueholm M.S."/>
            <person name="Nielsen P.H."/>
            <person name="Albertsen M."/>
        </authorList>
    </citation>
    <scope>NUCLEOTIDE SEQUENCE [LARGE SCALE GENOMIC DNA]</scope>
    <source>
        <strain evidence="3">EsbW_18-Q3-R4-48_BATAC.285</strain>
    </source>
</reference>
<dbReference type="AlphaFoldDB" id="A0A935Q1H9"/>
<evidence type="ECO:0000313" key="4">
    <source>
        <dbReference type="Proteomes" id="UP000697998"/>
    </source>
</evidence>
<comment type="caution">
    <text evidence="3">The sequence shown here is derived from an EMBL/GenBank/DDBJ whole genome shotgun (WGS) entry which is preliminary data.</text>
</comment>
<organism evidence="3 4">
    <name type="scientific">Candidatus Accumulibacter proximus</name>
    <dbReference type="NCBI Taxonomy" id="2954385"/>
    <lineage>
        <taxon>Bacteria</taxon>
        <taxon>Pseudomonadati</taxon>
        <taxon>Pseudomonadota</taxon>
        <taxon>Betaproteobacteria</taxon>
        <taxon>Candidatus Accumulibacter</taxon>
    </lineage>
</organism>
<keyword evidence="2" id="KW-0732">Signal</keyword>
<name>A0A935Q1H9_9PROT</name>
<dbReference type="Proteomes" id="UP000697998">
    <property type="component" value="Unassembled WGS sequence"/>
</dbReference>
<feature type="region of interest" description="Disordered" evidence="1">
    <location>
        <begin position="220"/>
        <end position="260"/>
    </location>
</feature>
<evidence type="ECO:0000313" key="3">
    <source>
        <dbReference type="EMBL" id="MBK7675270.1"/>
    </source>
</evidence>
<sequence>MSTSIFRHARRIARLIAVGLALASAAAVAAGSDPSGIRLTGVVMVPGEPEWAVIEFPNGEQQIVRAGDELPRVGTVAKILPTSIRLQTPKGPREVNIQWGVAGAAPPVAAAATPAQAAQPDGRPLPGARLNDESAQQIVRAGDELSQSGTVAATFPTGIPLETPKGFGVAGMGGGAAGGTPPVATTATPAQPLASPPSAASLPTAASVPTAATVPTAVSLPAGAKLNDGSAESKKALEALGSRHPPLQPPAVSAVQKPAS</sequence>
<feature type="signal peptide" evidence="2">
    <location>
        <begin position="1"/>
        <end position="29"/>
    </location>
</feature>